<dbReference type="EMBL" id="JAPTGG010000003">
    <property type="protein sequence ID" value="MCZ0864566.1"/>
    <property type="molecule type" value="Genomic_DNA"/>
</dbReference>
<protein>
    <recommendedName>
        <fullName evidence="2">UPF0301 protein O0V09_05105</fullName>
    </recommendedName>
</protein>
<dbReference type="PANTHER" id="PTHR30327:SF1">
    <property type="entry name" value="UPF0301 PROTEIN YQGE"/>
    <property type="match status" value="1"/>
</dbReference>
<dbReference type="AlphaFoldDB" id="A0A9J6RIQ1"/>
<evidence type="ECO:0000313" key="3">
    <source>
        <dbReference type="EMBL" id="MCZ0864566.1"/>
    </source>
</evidence>
<evidence type="ECO:0000256" key="2">
    <source>
        <dbReference type="HAMAP-Rule" id="MF_00758"/>
    </source>
</evidence>
<evidence type="ECO:0000256" key="1">
    <source>
        <dbReference type="ARBA" id="ARBA00009600"/>
    </source>
</evidence>
<reference evidence="3 4" key="1">
    <citation type="submission" date="2022-12" db="EMBL/GenBank/DDBJ databases">
        <title>Dasania phycosphaerae sp. nov., isolated from particulate material of the south coast of Korea.</title>
        <authorList>
            <person name="Jiang Y."/>
        </authorList>
    </citation>
    <scope>NUCLEOTIDE SEQUENCE [LARGE SCALE GENOMIC DNA]</scope>
    <source>
        <strain evidence="3 4">GY-19</strain>
    </source>
</reference>
<sequence>MNNETNSSNLTGHFLIAMPSLNGSAFSHTITYICEHNEQGAMGIVINHPLKLNLDDVFAHLQIDDISASRSDAILAGGPVQTERGFVLHEHSDNKQWQGTQTIANNICLTTSQDILNDMAHNQGPEHSLVALGYAGWGAGQLEAEIAQNAWLTTPADNDIIFRTPIEKRAKAAAAKLGIDLSLISPQAGHA</sequence>
<dbReference type="RefSeq" id="WP_258330719.1">
    <property type="nucleotide sequence ID" value="NZ_JAPTGG010000003.1"/>
</dbReference>
<keyword evidence="4" id="KW-1185">Reference proteome</keyword>
<accession>A0A9J6RIQ1</accession>
<dbReference type="Gene3D" id="3.40.1740.10">
    <property type="entry name" value="VC0467-like"/>
    <property type="match status" value="1"/>
</dbReference>
<dbReference type="SUPFAM" id="SSF143456">
    <property type="entry name" value="VC0467-like"/>
    <property type="match status" value="1"/>
</dbReference>
<dbReference type="Pfam" id="PF02622">
    <property type="entry name" value="DUF179"/>
    <property type="match status" value="1"/>
</dbReference>
<comment type="caution">
    <text evidence="3">The sequence shown here is derived from an EMBL/GenBank/DDBJ whole genome shotgun (WGS) entry which is preliminary data.</text>
</comment>
<dbReference type="PANTHER" id="PTHR30327">
    <property type="entry name" value="UNCHARACTERIZED PROTEIN YQGE"/>
    <property type="match status" value="1"/>
</dbReference>
<dbReference type="InterPro" id="IPR003774">
    <property type="entry name" value="AlgH-like"/>
</dbReference>
<evidence type="ECO:0000313" key="4">
    <source>
        <dbReference type="Proteomes" id="UP001069090"/>
    </source>
</evidence>
<name>A0A9J6RIQ1_9GAMM</name>
<comment type="similarity">
    <text evidence="1 2">Belongs to the UPF0301 (AlgH) family.</text>
</comment>
<gene>
    <name evidence="3" type="ORF">O0V09_05105</name>
</gene>
<dbReference type="HAMAP" id="MF_00758">
    <property type="entry name" value="UPF0301"/>
    <property type="match status" value="1"/>
</dbReference>
<dbReference type="Proteomes" id="UP001069090">
    <property type="component" value="Unassembled WGS sequence"/>
</dbReference>
<organism evidence="3 4">
    <name type="scientific">Dasania phycosphaerae</name>
    <dbReference type="NCBI Taxonomy" id="2950436"/>
    <lineage>
        <taxon>Bacteria</taxon>
        <taxon>Pseudomonadati</taxon>
        <taxon>Pseudomonadota</taxon>
        <taxon>Gammaproteobacteria</taxon>
        <taxon>Cellvibrionales</taxon>
        <taxon>Spongiibacteraceae</taxon>
        <taxon>Dasania</taxon>
    </lineage>
</organism>
<proteinExistence type="inferred from homology"/>
<dbReference type="NCBIfam" id="NF001266">
    <property type="entry name" value="PRK00228.1-1"/>
    <property type="match status" value="1"/>
</dbReference>
<dbReference type="GO" id="GO:0005829">
    <property type="term" value="C:cytosol"/>
    <property type="evidence" value="ECO:0007669"/>
    <property type="project" value="TreeGrafter"/>
</dbReference>